<dbReference type="GO" id="GO:0005886">
    <property type="term" value="C:plasma membrane"/>
    <property type="evidence" value="ECO:0007669"/>
    <property type="project" value="UniProtKB-SubCell"/>
</dbReference>
<dbReference type="SMART" id="SM01323">
    <property type="entry name" value="YajC"/>
    <property type="match status" value="1"/>
</dbReference>
<dbReference type="PANTHER" id="PTHR33909:SF1">
    <property type="entry name" value="SEC TRANSLOCON ACCESSORY COMPLEX SUBUNIT YAJC"/>
    <property type="match status" value="1"/>
</dbReference>
<organism evidence="11 12">
    <name type="scientific">Actinoalloteichus fjordicus</name>
    <dbReference type="NCBI Taxonomy" id="1612552"/>
    <lineage>
        <taxon>Bacteria</taxon>
        <taxon>Bacillati</taxon>
        <taxon>Actinomycetota</taxon>
        <taxon>Actinomycetes</taxon>
        <taxon>Pseudonocardiales</taxon>
        <taxon>Pseudonocardiaceae</taxon>
        <taxon>Actinoalloteichus</taxon>
    </lineage>
</organism>
<dbReference type="NCBIfam" id="TIGR00739">
    <property type="entry name" value="yajC"/>
    <property type="match status" value="1"/>
</dbReference>
<feature type="compositionally biased region" description="Low complexity" evidence="10">
    <location>
        <begin position="131"/>
        <end position="146"/>
    </location>
</feature>
<keyword evidence="4" id="KW-1003">Cell membrane</keyword>
<name>A0AAC9LAM6_9PSEU</name>
<comment type="similarity">
    <text evidence="2">Belongs to the YajC family.</text>
</comment>
<evidence type="ECO:0000256" key="10">
    <source>
        <dbReference type="SAM" id="MobiDB-lite"/>
    </source>
</evidence>
<keyword evidence="8" id="KW-0811">Translocation</keyword>
<evidence type="ECO:0000256" key="1">
    <source>
        <dbReference type="ARBA" id="ARBA00004162"/>
    </source>
</evidence>
<dbReference type="GO" id="GO:0015031">
    <property type="term" value="P:protein transport"/>
    <property type="evidence" value="ECO:0007669"/>
    <property type="project" value="UniProtKB-KW"/>
</dbReference>
<dbReference type="AlphaFoldDB" id="A0AAC9LAM6"/>
<gene>
    <name evidence="11" type="ORF">UA74_11090</name>
</gene>
<evidence type="ECO:0000313" key="12">
    <source>
        <dbReference type="Proteomes" id="UP000185511"/>
    </source>
</evidence>
<protein>
    <submittedName>
        <fullName evidence="11">Preprotein translocase, YajC subunit</fullName>
    </submittedName>
</protein>
<keyword evidence="6" id="KW-0653">Protein transport</keyword>
<feature type="compositionally biased region" description="Acidic residues" evidence="10">
    <location>
        <begin position="88"/>
        <end position="101"/>
    </location>
</feature>
<evidence type="ECO:0000256" key="7">
    <source>
        <dbReference type="ARBA" id="ARBA00022989"/>
    </source>
</evidence>
<sequence length="146" mass="15554">MESFIFPLLLLLLVLPLFLASRKQKRAMQEMQQLQSSLAPGDRVMTSSGLYGTVTDTAEDTIDVEIAPGVTTTWVRAAVREKVVTADELPESIDETDDSDDLERSLDADADTTKATDSADVTEDTVDAEKATSGAGAKSAEAGKTA</sequence>
<evidence type="ECO:0000256" key="3">
    <source>
        <dbReference type="ARBA" id="ARBA00022448"/>
    </source>
</evidence>
<evidence type="ECO:0000256" key="4">
    <source>
        <dbReference type="ARBA" id="ARBA00022475"/>
    </source>
</evidence>
<evidence type="ECO:0000256" key="6">
    <source>
        <dbReference type="ARBA" id="ARBA00022927"/>
    </source>
</evidence>
<evidence type="ECO:0000256" key="9">
    <source>
        <dbReference type="ARBA" id="ARBA00023136"/>
    </source>
</evidence>
<dbReference type="Proteomes" id="UP000185511">
    <property type="component" value="Chromosome"/>
</dbReference>
<keyword evidence="5" id="KW-0812">Transmembrane</keyword>
<proteinExistence type="inferred from homology"/>
<dbReference type="InterPro" id="IPR003849">
    <property type="entry name" value="Preprotein_translocase_YajC"/>
</dbReference>
<accession>A0AAC9LAM6</accession>
<dbReference type="EMBL" id="CP016076">
    <property type="protein sequence ID" value="APU14278.1"/>
    <property type="molecule type" value="Genomic_DNA"/>
</dbReference>
<dbReference type="PANTHER" id="PTHR33909">
    <property type="entry name" value="SEC TRANSLOCON ACCESSORY COMPLEX SUBUNIT YAJC"/>
    <property type="match status" value="1"/>
</dbReference>
<keyword evidence="12" id="KW-1185">Reference proteome</keyword>
<dbReference type="KEGG" id="acad:UA74_11090"/>
<keyword evidence="3" id="KW-0813">Transport</keyword>
<keyword evidence="7" id="KW-1133">Transmembrane helix</keyword>
<keyword evidence="9" id="KW-0472">Membrane</keyword>
<evidence type="ECO:0000256" key="8">
    <source>
        <dbReference type="ARBA" id="ARBA00023010"/>
    </source>
</evidence>
<feature type="compositionally biased region" description="Basic and acidic residues" evidence="10">
    <location>
        <begin position="102"/>
        <end position="114"/>
    </location>
</feature>
<evidence type="ECO:0000256" key="5">
    <source>
        <dbReference type="ARBA" id="ARBA00022692"/>
    </source>
</evidence>
<dbReference type="RefSeq" id="WP_075740198.1">
    <property type="nucleotide sequence ID" value="NZ_CP016076.1"/>
</dbReference>
<reference evidence="12" key="1">
    <citation type="submission" date="2016-06" db="EMBL/GenBank/DDBJ databases">
        <title>Complete genome sequence of Actinoalloteichus fjordicus DSM 46855 (=ADI127-17), type strain of the new species Actinoalloteichus fjordicus.</title>
        <authorList>
            <person name="Ruckert C."/>
            <person name="Nouioui I."/>
            <person name="Willmese J."/>
            <person name="van Wezel G."/>
            <person name="Klenk H.-P."/>
            <person name="Kalinowski J."/>
            <person name="Zotchev S.B."/>
        </authorList>
    </citation>
    <scope>NUCLEOTIDE SEQUENCE [LARGE SCALE GENOMIC DNA]</scope>
    <source>
        <strain evidence="12">ADI127-7</strain>
    </source>
</reference>
<evidence type="ECO:0000313" key="11">
    <source>
        <dbReference type="EMBL" id="APU14278.1"/>
    </source>
</evidence>
<feature type="region of interest" description="Disordered" evidence="10">
    <location>
        <begin position="85"/>
        <end position="146"/>
    </location>
</feature>
<dbReference type="Pfam" id="PF02699">
    <property type="entry name" value="YajC"/>
    <property type="match status" value="1"/>
</dbReference>
<comment type="subcellular location">
    <subcellularLocation>
        <location evidence="1">Cell membrane</location>
        <topology evidence="1">Single-pass membrane protein</topology>
    </subcellularLocation>
</comment>
<evidence type="ECO:0000256" key="2">
    <source>
        <dbReference type="ARBA" id="ARBA00006742"/>
    </source>
</evidence>